<dbReference type="InterPro" id="IPR002606">
    <property type="entry name" value="Riboflavin_kinase_bac"/>
</dbReference>
<evidence type="ECO:0000259" key="16">
    <source>
        <dbReference type="SMART" id="SM00904"/>
    </source>
</evidence>
<gene>
    <name evidence="17" type="ORF">JP09_003225</name>
</gene>
<keyword evidence="12" id="KW-0511">Multifunctional enzyme</keyword>
<evidence type="ECO:0000256" key="9">
    <source>
        <dbReference type="ARBA" id="ARBA00022777"/>
    </source>
</evidence>
<comment type="catalytic activity">
    <reaction evidence="14 15">
        <text>FMN + ATP + H(+) = FAD + diphosphate</text>
        <dbReference type="Rhea" id="RHEA:17237"/>
        <dbReference type="ChEBI" id="CHEBI:15378"/>
        <dbReference type="ChEBI" id="CHEBI:30616"/>
        <dbReference type="ChEBI" id="CHEBI:33019"/>
        <dbReference type="ChEBI" id="CHEBI:57692"/>
        <dbReference type="ChEBI" id="CHEBI:58210"/>
        <dbReference type="EC" id="2.7.7.2"/>
    </reaction>
</comment>
<dbReference type="PANTHER" id="PTHR22749:SF6">
    <property type="entry name" value="RIBOFLAVIN KINASE"/>
    <property type="match status" value="1"/>
</dbReference>
<dbReference type="GO" id="GO:0005524">
    <property type="term" value="F:ATP binding"/>
    <property type="evidence" value="ECO:0007669"/>
    <property type="project" value="UniProtKB-UniRule"/>
</dbReference>
<comment type="caution">
    <text evidence="17">The sequence shown here is derived from an EMBL/GenBank/DDBJ whole genome shotgun (WGS) entry which is preliminary data.</text>
</comment>
<evidence type="ECO:0000256" key="7">
    <source>
        <dbReference type="ARBA" id="ARBA00022695"/>
    </source>
</evidence>
<dbReference type="NCBIfam" id="NF004160">
    <property type="entry name" value="PRK05627.1-3"/>
    <property type="match status" value="1"/>
</dbReference>
<dbReference type="FunFam" id="2.40.30.30:FF:000003">
    <property type="entry name" value="Riboflavin biosynthesis protein"/>
    <property type="match status" value="1"/>
</dbReference>
<evidence type="ECO:0000256" key="5">
    <source>
        <dbReference type="ARBA" id="ARBA00022643"/>
    </source>
</evidence>
<comment type="function">
    <text evidence="1">Catalyzes the phosphorylation of riboflavin to FMN followed by the adenylation of FMN to FAD.</text>
</comment>
<dbReference type="EC" id="2.7.7.2" evidence="15"/>
<dbReference type="GO" id="GO:0006747">
    <property type="term" value="P:FAD biosynthetic process"/>
    <property type="evidence" value="ECO:0007669"/>
    <property type="project" value="UniProtKB-UniRule"/>
</dbReference>
<keyword evidence="10 15" id="KW-0274">FAD</keyword>
<protein>
    <recommendedName>
        <fullName evidence="15">Riboflavin biosynthesis protein</fullName>
    </recommendedName>
    <domain>
        <recommendedName>
            <fullName evidence="15">Riboflavin kinase</fullName>
            <ecNumber evidence="15">2.7.1.26</ecNumber>
        </recommendedName>
        <alternativeName>
            <fullName evidence="15">Flavokinase</fullName>
        </alternativeName>
    </domain>
    <domain>
        <recommendedName>
            <fullName evidence="15">FMN adenylyltransferase</fullName>
            <ecNumber evidence="15">2.7.7.2</ecNumber>
        </recommendedName>
        <alternativeName>
            <fullName evidence="15">FAD pyrophosphorylase</fullName>
        </alternativeName>
        <alternativeName>
            <fullName evidence="15">FAD synthase</fullName>
        </alternativeName>
    </domain>
</protein>
<dbReference type="PIRSF" id="PIRSF004491">
    <property type="entry name" value="FAD_Synth"/>
    <property type="match status" value="1"/>
</dbReference>
<keyword evidence="8 15" id="KW-0547">Nucleotide-binding</keyword>
<dbReference type="SUPFAM" id="SSF82114">
    <property type="entry name" value="Riboflavin kinase-like"/>
    <property type="match status" value="1"/>
</dbReference>
<dbReference type="GO" id="GO:0003919">
    <property type="term" value="F:FMN adenylyltransferase activity"/>
    <property type="evidence" value="ECO:0007669"/>
    <property type="project" value="UniProtKB-UniRule"/>
</dbReference>
<evidence type="ECO:0000256" key="3">
    <source>
        <dbReference type="ARBA" id="ARBA00005201"/>
    </source>
</evidence>
<keyword evidence="11 15" id="KW-0067">ATP-binding</keyword>
<dbReference type="Gene3D" id="2.40.30.30">
    <property type="entry name" value="Riboflavin kinase-like"/>
    <property type="match status" value="1"/>
</dbReference>
<evidence type="ECO:0000256" key="13">
    <source>
        <dbReference type="ARBA" id="ARBA00047880"/>
    </source>
</evidence>
<dbReference type="UniPathway" id="UPA00277">
    <property type="reaction ID" value="UER00407"/>
</dbReference>
<dbReference type="EMBL" id="JQAN02000006">
    <property type="protein sequence ID" value="PPD58891.1"/>
    <property type="molecule type" value="Genomic_DNA"/>
</dbReference>
<keyword evidence="4 15" id="KW-0285">Flavoprotein</keyword>
<evidence type="ECO:0000313" key="17">
    <source>
        <dbReference type="EMBL" id="PPD58891.1"/>
    </source>
</evidence>
<dbReference type="RefSeq" id="WP_102330375.1">
    <property type="nucleotide sequence ID" value="NZ_CP058566.2"/>
</dbReference>
<dbReference type="SMART" id="SM00904">
    <property type="entry name" value="Flavokinase"/>
    <property type="match status" value="1"/>
</dbReference>
<sequence>MTQLEKELSAYKPARPMALTIGVFDGVHLGHLALITETLRQAKENHLLSGVVTFAGHPRLVLGKHKDLSHLTSLSQRVRLIKETGIDTVVVLSFTKELASVSAEEFLSSLVKYLKLNRLVIGPDFALGKGREGNIESIKTIGSKLGFNVTVVPALQKNGHKVSSTLIRKAMSESNMAKVHDFLGRYFSLEGLVVKGEGRGATIGIPTANIKVPSDQALPADGVYATIAVLDGKSMPSITNIGTRPTFGEGHRTIETHLFNFTGDLYGRSLEIAIIEQIRPEKRFVDAKELLSQINRDIEKAKELLNKTGCIDA</sequence>
<evidence type="ECO:0000256" key="1">
    <source>
        <dbReference type="ARBA" id="ARBA00002121"/>
    </source>
</evidence>
<dbReference type="GO" id="GO:0009231">
    <property type="term" value="P:riboflavin biosynthetic process"/>
    <property type="evidence" value="ECO:0007669"/>
    <property type="project" value="InterPro"/>
</dbReference>
<comment type="catalytic activity">
    <reaction evidence="13 15">
        <text>riboflavin + ATP = FMN + ADP + H(+)</text>
        <dbReference type="Rhea" id="RHEA:14357"/>
        <dbReference type="ChEBI" id="CHEBI:15378"/>
        <dbReference type="ChEBI" id="CHEBI:30616"/>
        <dbReference type="ChEBI" id="CHEBI:57986"/>
        <dbReference type="ChEBI" id="CHEBI:58210"/>
        <dbReference type="ChEBI" id="CHEBI:456216"/>
        <dbReference type="EC" id="2.7.1.26"/>
    </reaction>
</comment>
<dbReference type="InterPro" id="IPR023465">
    <property type="entry name" value="Riboflavin_kinase_dom_sf"/>
</dbReference>
<accession>A0A2P5P9B4</accession>
<feature type="domain" description="Riboflavin kinase" evidence="16">
    <location>
        <begin position="182"/>
        <end position="306"/>
    </location>
</feature>
<evidence type="ECO:0000256" key="11">
    <source>
        <dbReference type="ARBA" id="ARBA00022840"/>
    </source>
</evidence>
<evidence type="ECO:0000256" key="8">
    <source>
        <dbReference type="ARBA" id="ARBA00022741"/>
    </source>
</evidence>
<evidence type="ECO:0000256" key="12">
    <source>
        <dbReference type="ARBA" id="ARBA00023268"/>
    </source>
</evidence>
<dbReference type="GO" id="GO:0008531">
    <property type="term" value="F:riboflavin kinase activity"/>
    <property type="evidence" value="ECO:0007669"/>
    <property type="project" value="UniProtKB-UniRule"/>
</dbReference>
<keyword evidence="5 15" id="KW-0288">FMN</keyword>
<keyword evidence="6 15" id="KW-0808">Transferase</keyword>
<comment type="similarity">
    <text evidence="15">Belongs to the ribF family.</text>
</comment>
<evidence type="ECO:0000313" key="18">
    <source>
        <dbReference type="Proteomes" id="UP000235653"/>
    </source>
</evidence>
<dbReference type="Pfam" id="PF06574">
    <property type="entry name" value="FAD_syn"/>
    <property type="match status" value="1"/>
</dbReference>
<dbReference type="Gene3D" id="3.40.50.620">
    <property type="entry name" value="HUPs"/>
    <property type="match status" value="1"/>
</dbReference>
<dbReference type="EC" id="2.7.1.26" evidence="15"/>
<evidence type="ECO:0000256" key="6">
    <source>
        <dbReference type="ARBA" id="ARBA00022679"/>
    </source>
</evidence>
<dbReference type="InterPro" id="IPR014729">
    <property type="entry name" value="Rossmann-like_a/b/a_fold"/>
</dbReference>
<dbReference type="Pfam" id="PF01687">
    <property type="entry name" value="Flavokinase"/>
    <property type="match status" value="1"/>
</dbReference>
<evidence type="ECO:0000256" key="4">
    <source>
        <dbReference type="ARBA" id="ARBA00022630"/>
    </source>
</evidence>
<dbReference type="OrthoDB" id="9803667at2"/>
<keyword evidence="18" id="KW-1185">Reference proteome</keyword>
<dbReference type="InterPro" id="IPR015864">
    <property type="entry name" value="FAD_synthase"/>
</dbReference>
<reference evidence="17 18" key="1">
    <citation type="journal article" date="2017" name="ISME J.">
        <title>Grape pomace compost harbors organohalide-respiring Dehalogenimonas species with novel reductive dehalogenase genes.</title>
        <authorList>
            <person name="Yang Y."/>
            <person name="Higgins S.A."/>
            <person name="Yan J."/>
            <person name="Simsir B."/>
            <person name="Chourey K."/>
            <person name="Iyer R."/>
            <person name="Hettich R.L."/>
            <person name="Baldwin B."/>
            <person name="Ogles D.M."/>
            <person name="Loffler F.E."/>
        </authorList>
    </citation>
    <scope>NUCLEOTIDE SEQUENCE [LARGE SCALE GENOMIC DNA]</scope>
    <source>
        <strain evidence="17 18">GP</strain>
    </source>
</reference>
<dbReference type="NCBIfam" id="TIGR00083">
    <property type="entry name" value="ribF"/>
    <property type="match status" value="1"/>
</dbReference>
<evidence type="ECO:0000256" key="2">
    <source>
        <dbReference type="ARBA" id="ARBA00004726"/>
    </source>
</evidence>
<evidence type="ECO:0000256" key="15">
    <source>
        <dbReference type="PIRNR" id="PIRNR004491"/>
    </source>
</evidence>
<dbReference type="NCBIfam" id="NF004162">
    <property type="entry name" value="PRK05627.1-5"/>
    <property type="match status" value="1"/>
</dbReference>
<organism evidence="17 18">
    <name type="scientific">Dehalogenimonas etheniformans</name>
    <dbReference type="NCBI Taxonomy" id="1536648"/>
    <lineage>
        <taxon>Bacteria</taxon>
        <taxon>Bacillati</taxon>
        <taxon>Chloroflexota</taxon>
        <taxon>Dehalococcoidia</taxon>
        <taxon>Dehalococcoidales</taxon>
        <taxon>Dehalococcoidaceae</taxon>
        <taxon>Dehalogenimonas</taxon>
    </lineage>
</organism>
<dbReference type="AlphaFoldDB" id="A0A2P5P9B4"/>
<dbReference type="InterPro" id="IPR015865">
    <property type="entry name" value="Riboflavin_kinase_bac/euk"/>
</dbReference>
<proteinExistence type="inferred from homology"/>
<dbReference type="InterPro" id="IPR023468">
    <property type="entry name" value="Riboflavin_kinase"/>
</dbReference>
<evidence type="ECO:0000256" key="14">
    <source>
        <dbReference type="ARBA" id="ARBA00049494"/>
    </source>
</evidence>
<keyword evidence="7 15" id="KW-0548">Nucleotidyltransferase</keyword>
<comment type="pathway">
    <text evidence="2 15">Cofactor biosynthesis; FAD biosynthesis; FAD from FMN: step 1/1.</text>
</comment>
<dbReference type="SUPFAM" id="SSF52374">
    <property type="entry name" value="Nucleotidylyl transferase"/>
    <property type="match status" value="1"/>
</dbReference>
<keyword evidence="9 15" id="KW-0418">Kinase</keyword>
<dbReference type="GO" id="GO:0009398">
    <property type="term" value="P:FMN biosynthetic process"/>
    <property type="evidence" value="ECO:0007669"/>
    <property type="project" value="UniProtKB-UniRule"/>
</dbReference>
<dbReference type="PANTHER" id="PTHR22749">
    <property type="entry name" value="RIBOFLAVIN KINASE/FMN ADENYLYLTRANSFERASE"/>
    <property type="match status" value="1"/>
</dbReference>
<name>A0A2P5P9B4_9CHLR</name>
<evidence type="ECO:0000256" key="10">
    <source>
        <dbReference type="ARBA" id="ARBA00022827"/>
    </source>
</evidence>
<dbReference type="Proteomes" id="UP000235653">
    <property type="component" value="Unassembled WGS sequence"/>
</dbReference>
<dbReference type="UniPathway" id="UPA00276">
    <property type="reaction ID" value="UER00406"/>
</dbReference>
<comment type="pathway">
    <text evidence="3 15">Cofactor biosynthesis; FMN biosynthesis; FMN from riboflavin (ATP route): step 1/1.</text>
</comment>
<dbReference type="CDD" id="cd02064">
    <property type="entry name" value="FAD_synthetase_N"/>
    <property type="match status" value="1"/>
</dbReference>
<dbReference type="FunFam" id="3.40.50.620:FF:000021">
    <property type="entry name" value="Riboflavin biosynthesis protein"/>
    <property type="match status" value="1"/>
</dbReference>